<evidence type="ECO:0000313" key="2">
    <source>
        <dbReference type="Proteomes" id="UP001341135"/>
    </source>
</evidence>
<gene>
    <name evidence="1" type="ORF">PABY_00690</name>
</gene>
<reference evidence="1 2" key="1">
    <citation type="submission" date="2023-09" db="EMBL/GenBank/DDBJ databases">
        <title>Pyrofollis japonicus gen. nov. sp. nov., a novel member of the family Pyrodictiaceae isolated from the Iheya North hydrothermal field.</title>
        <authorList>
            <person name="Miyazaki U."/>
            <person name="Sanari M."/>
            <person name="Tame A."/>
            <person name="Kitajima M."/>
            <person name="Okamoto A."/>
            <person name="Sawayama S."/>
            <person name="Miyazaki J."/>
            <person name="Takai K."/>
            <person name="Nakagawa S."/>
        </authorList>
    </citation>
    <scope>NUCLEOTIDE SEQUENCE [LARGE SCALE GENOMIC DNA]</scope>
    <source>
        <strain evidence="1 2">AV2</strain>
    </source>
</reference>
<protein>
    <submittedName>
        <fullName evidence="1">Uncharacterized protein</fullName>
    </submittedName>
</protein>
<dbReference type="EMBL" id="AP028907">
    <property type="protein sequence ID" value="BES80502.1"/>
    <property type="molecule type" value="Genomic_DNA"/>
</dbReference>
<evidence type="ECO:0000313" key="1">
    <source>
        <dbReference type="EMBL" id="BES80502.1"/>
    </source>
</evidence>
<organism evidence="1 2">
    <name type="scientific">Pyrodictium abyssi</name>
    <dbReference type="NCBI Taxonomy" id="54256"/>
    <lineage>
        <taxon>Archaea</taxon>
        <taxon>Thermoproteota</taxon>
        <taxon>Thermoprotei</taxon>
        <taxon>Desulfurococcales</taxon>
        <taxon>Pyrodictiaceae</taxon>
        <taxon>Pyrodictium</taxon>
    </lineage>
</organism>
<dbReference type="Proteomes" id="UP001341135">
    <property type="component" value="Chromosome"/>
</dbReference>
<keyword evidence="2" id="KW-1185">Reference proteome</keyword>
<accession>A0ABN6ZJS1</accession>
<proteinExistence type="predicted"/>
<name>A0ABN6ZJS1_9CREN</name>
<sequence length="165" mass="18423">MNGFVRGPTLLWGRVKARLLCAAWRSRGTLRYYTTTSCWQVNWIVRAPGRVPMPRGKGALSLVYSLISTAWRMAVLAEEGIAEELASLRELVARARKALASGDSEVALGYIDSALQRLRAVRERLQSETCWLSDKLEVFLGQAASLLEQVRDNIFRASLGRNEPS</sequence>